<dbReference type="CDD" id="cd00537">
    <property type="entry name" value="MTHFR"/>
    <property type="match status" value="1"/>
</dbReference>
<dbReference type="PANTHER" id="PTHR45754:SF3">
    <property type="entry name" value="METHYLENETETRAHYDROFOLATE REDUCTASE (NADPH)"/>
    <property type="match status" value="1"/>
</dbReference>
<accession>A0ABX8E3V9</accession>
<evidence type="ECO:0000256" key="9">
    <source>
        <dbReference type="RuleBase" id="RU003862"/>
    </source>
</evidence>
<dbReference type="Gene3D" id="3.20.20.220">
    <property type="match status" value="1"/>
</dbReference>
<evidence type="ECO:0000256" key="5">
    <source>
        <dbReference type="ARBA" id="ARBA00022827"/>
    </source>
</evidence>
<protein>
    <recommendedName>
        <fullName evidence="9">Methylenetetrahydrofolate reductase</fullName>
    </recommendedName>
</protein>
<sequence length="289" mass="31072">MSTPIIHPNWARPAINMVEGYSLEMTAKDIESLREAAPGIAPETPIAVTFLPGEAFEARIAAARLVRELGFEPMPHFSARRIVSEDEFREYLKAVTREAGVKRCFVIAGDPSEPEGPFADSSALIATGAFEDAGITAIGIGGHPEGHPNMSDEECWSVLQTKCDEIEKRGMAPLIVTQFAFDAGAVLSWLAELRKRGLTAPVRLGIPGPAGIKTLMRFAARCGVGASASVLTKYGISITKLIGTAGPDKLVDQIEKGLTEEHGAVRLHFYPFGGLTKTVGWINDYAKSH</sequence>
<comment type="cofactor">
    <cofactor evidence="1 9">
        <name>FAD</name>
        <dbReference type="ChEBI" id="CHEBI:57692"/>
    </cofactor>
</comment>
<dbReference type="InterPro" id="IPR029041">
    <property type="entry name" value="FAD-linked_oxidoreductase-like"/>
</dbReference>
<dbReference type="PANTHER" id="PTHR45754">
    <property type="entry name" value="METHYLENETETRAHYDROFOLATE REDUCTASE"/>
    <property type="match status" value="1"/>
</dbReference>
<gene>
    <name evidence="10" type="ORF">HT578_07780</name>
</gene>
<keyword evidence="6 9" id="KW-0560">Oxidoreductase</keyword>
<evidence type="ECO:0000256" key="4">
    <source>
        <dbReference type="ARBA" id="ARBA00022630"/>
    </source>
</evidence>
<dbReference type="RefSeq" id="WP_213503508.1">
    <property type="nucleotide sequence ID" value="NZ_CP054856.1"/>
</dbReference>
<dbReference type="EMBL" id="CP054856">
    <property type="protein sequence ID" value="QVM83605.1"/>
    <property type="molecule type" value="Genomic_DNA"/>
</dbReference>
<reference evidence="10 11" key="1">
    <citation type="journal article" date="2021" name="Int. J. Syst. Evol. Microbiol.">
        <title>Novosphingobium decolorationis sp. nov., an aniline blue-decolourizing bacterium isolated from East Pacific sediment.</title>
        <authorList>
            <person name="Chen X."/>
            <person name="Dong B."/>
            <person name="Chen T."/>
            <person name="Ren N."/>
            <person name="Wang J."/>
            <person name="Xu Y."/>
            <person name="Yang J."/>
            <person name="Zhu S."/>
            <person name="Chen J."/>
        </authorList>
    </citation>
    <scope>NUCLEOTIDE SEQUENCE [LARGE SCALE GENOMIC DNA]</scope>
    <source>
        <strain evidence="10 11">502str22</strain>
    </source>
</reference>
<evidence type="ECO:0000256" key="6">
    <source>
        <dbReference type="ARBA" id="ARBA00023002"/>
    </source>
</evidence>
<dbReference type="Proteomes" id="UP000677126">
    <property type="component" value="Chromosome"/>
</dbReference>
<evidence type="ECO:0000256" key="8">
    <source>
        <dbReference type="ARBA" id="ARBA00048628"/>
    </source>
</evidence>
<dbReference type="InterPro" id="IPR003171">
    <property type="entry name" value="Mehydrof_redctse-like"/>
</dbReference>
<dbReference type="SUPFAM" id="SSF51730">
    <property type="entry name" value="FAD-linked oxidoreductase"/>
    <property type="match status" value="1"/>
</dbReference>
<comment type="pathway">
    <text evidence="7">Amino-acid biosynthesis; L-methionine biosynthesis via de novo pathway.</text>
</comment>
<keyword evidence="4 9" id="KW-0285">Flavoprotein</keyword>
<keyword evidence="11" id="KW-1185">Reference proteome</keyword>
<evidence type="ECO:0000256" key="2">
    <source>
        <dbReference type="ARBA" id="ARBA00004777"/>
    </source>
</evidence>
<comment type="similarity">
    <text evidence="3 9">Belongs to the methylenetetrahydrofolate reductase family.</text>
</comment>
<keyword evidence="5 9" id="KW-0274">FAD</keyword>
<evidence type="ECO:0000256" key="3">
    <source>
        <dbReference type="ARBA" id="ARBA00006743"/>
    </source>
</evidence>
<dbReference type="Pfam" id="PF02219">
    <property type="entry name" value="MTHFR"/>
    <property type="match status" value="1"/>
</dbReference>
<comment type="pathway">
    <text evidence="2 9">One-carbon metabolism; tetrahydrofolate interconversion.</text>
</comment>
<proteinExistence type="inferred from homology"/>
<comment type="catalytic activity">
    <reaction evidence="8">
        <text>(6S)-5-methyl-5,6,7,8-tetrahydrofolate + NAD(+) = (6R)-5,10-methylene-5,6,7,8-tetrahydrofolate + NADH + H(+)</text>
        <dbReference type="Rhea" id="RHEA:19821"/>
        <dbReference type="ChEBI" id="CHEBI:15378"/>
        <dbReference type="ChEBI" id="CHEBI:15636"/>
        <dbReference type="ChEBI" id="CHEBI:18608"/>
        <dbReference type="ChEBI" id="CHEBI:57540"/>
        <dbReference type="ChEBI" id="CHEBI:57945"/>
        <dbReference type="EC" id="1.5.1.54"/>
    </reaction>
    <physiologicalReaction direction="right-to-left" evidence="8">
        <dbReference type="Rhea" id="RHEA:19823"/>
    </physiologicalReaction>
</comment>
<name>A0ABX8E3V9_9SPHN</name>
<evidence type="ECO:0000256" key="1">
    <source>
        <dbReference type="ARBA" id="ARBA00001974"/>
    </source>
</evidence>
<evidence type="ECO:0000313" key="10">
    <source>
        <dbReference type="EMBL" id="QVM83605.1"/>
    </source>
</evidence>
<organism evidence="10 11">
    <name type="scientific">Novosphingobium decolorationis</name>
    <dbReference type="NCBI Taxonomy" id="2698673"/>
    <lineage>
        <taxon>Bacteria</taxon>
        <taxon>Pseudomonadati</taxon>
        <taxon>Pseudomonadota</taxon>
        <taxon>Alphaproteobacteria</taxon>
        <taxon>Sphingomonadales</taxon>
        <taxon>Sphingomonadaceae</taxon>
        <taxon>Novosphingobium</taxon>
    </lineage>
</organism>
<evidence type="ECO:0000256" key="7">
    <source>
        <dbReference type="ARBA" id="ARBA00034478"/>
    </source>
</evidence>
<evidence type="ECO:0000313" key="11">
    <source>
        <dbReference type="Proteomes" id="UP000677126"/>
    </source>
</evidence>